<dbReference type="RefSeq" id="WP_345595152.1">
    <property type="nucleotide sequence ID" value="NZ_BAABJG010000055.1"/>
</dbReference>
<keyword evidence="2" id="KW-1185">Reference proteome</keyword>
<gene>
    <name evidence="1" type="ORF">ACFQ4B_05125</name>
</gene>
<organism evidence="1 2">
    <name type="scientific">Paenibacillus vulneris</name>
    <dbReference type="NCBI Taxonomy" id="1133364"/>
    <lineage>
        <taxon>Bacteria</taxon>
        <taxon>Bacillati</taxon>
        <taxon>Bacillota</taxon>
        <taxon>Bacilli</taxon>
        <taxon>Bacillales</taxon>
        <taxon>Paenibacillaceae</taxon>
        <taxon>Paenibacillus</taxon>
    </lineage>
</organism>
<protein>
    <recommendedName>
        <fullName evidence="3">Calcineurin-like phosphoesterase domain-containing protein</fullName>
    </recommendedName>
</protein>
<evidence type="ECO:0008006" key="3">
    <source>
        <dbReference type="Google" id="ProtNLM"/>
    </source>
</evidence>
<dbReference type="EMBL" id="JBHTLU010000012">
    <property type="protein sequence ID" value="MFD1219489.1"/>
    <property type="molecule type" value="Genomic_DNA"/>
</dbReference>
<comment type="caution">
    <text evidence="1">The sequence shown here is derived from an EMBL/GenBank/DDBJ whole genome shotgun (WGS) entry which is preliminary data.</text>
</comment>
<name>A0ABW3UGN3_9BACL</name>
<dbReference type="Proteomes" id="UP001597180">
    <property type="component" value="Unassembled WGS sequence"/>
</dbReference>
<accession>A0ABW3UGN3</accession>
<proteinExistence type="predicted"/>
<sequence length="405" mass="47317">MNHSKLLQIGIKKRNKEINESWQDLANAHSNGLFVTGEAYRCWVKSQLRSKDAKLEKPSTINDKNVSNYKEQVEIQKDGTQTSNKLVHMSIENSKNVEFLLTAHGYDKSEWELVSAKSNIWNSYSKQDGVLQLYASKITVKPRNDHYGFQQIIEAIKNVQPIVIDTTSFDSKENKLLEIPLFDAHFGISDYEYYKQTQLRILDKINLRKWDEILFVIGQDMFHNNDLKGNTANGTPIEKVDMQKAWEDCCLFYEPMIEKSLKQSKYVKIIYSKGNHDEAISWAFVKYLKARYPQIDCDDEIVERKIHTFGEVFIGITHGDKAKKDLHNIFIHEFPLEWAKAKTREIHKGHFHVEDGKDIFGTMIRTLSTRNKTDSWHRDNGFVGAHKRFMLFEYNLQELDSIHYV</sequence>
<evidence type="ECO:0000313" key="2">
    <source>
        <dbReference type="Proteomes" id="UP001597180"/>
    </source>
</evidence>
<reference evidence="2" key="1">
    <citation type="journal article" date="2019" name="Int. J. Syst. Evol. Microbiol.">
        <title>The Global Catalogue of Microorganisms (GCM) 10K type strain sequencing project: providing services to taxonomists for standard genome sequencing and annotation.</title>
        <authorList>
            <consortium name="The Broad Institute Genomics Platform"/>
            <consortium name="The Broad Institute Genome Sequencing Center for Infectious Disease"/>
            <person name="Wu L."/>
            <person name="Ma J."/>
        </authorList>
    </citation>
    <scope>NUCLEOTIDE SEQUENCE [LARGE SCALE GENOMIC DNA]</scope>
    <source>
        <strain evidence="2">CCUG 53270</strain>
    </source>
</reference>
<evidence type="ECO:0000313" key="1">
    <source>
        <dbReference type="EMBL" id="MFD1219489.1"/>
    </source>
</evidence>